<feature type="transmembrane region" description="Helical" evidence="7">
    <location>
        <begin position="293"/>
        <end position="317"/>
    </location>
</feature>
<keyword evidence="3" id="KW-1003">Cell membrane</keyword>
<dbReference type="Proteomes" id="UP000824265">
    <property type="component" value="Unassembled WGS sequence"/>
</dbReference>
<feature type="domain" description="Acyltransferase 3" evidence="8">
    <location>
        <begin position="13"/>
        <end position="362"/>
    </location>
</feature>
<feature type="transmembrane region" description="Helical" evidence="7">
    <location>
        <begin position="337"/>
        <end position="362"/>
    </location>
</feature>
<feature type="transmembrane region" description="Helical" evidence="7">
    <location>
        <begin position="137"/>
        <end position="156"/>
    </location>
</feature>
<dbReference type="GO" id="GO:0016413">
    <property type="term" value="F:O-acetyltransferase activity"/>
    <property type="evidence" value="ECO:0007669"/>
    <property type="project" value="TreeGrafter"/>
</dbReference>
<feature type="transmembrane region" description="Helical" evidence="7">
    <location>
        <begin position="262"/>
        <end position="281"/>
    </location>
</feature>
<comment type="caution">
    <text evidence="9">The sequence shown here is derived from an EMBL/GenBank/DDBJ whole genome shotgun (WGS) entry which is preliminary data.</text>
</comment>
<sequence length="373" mass="42699">MIINHKTDDRQCFLDILRVAATCAVVLLHTVTGIMDTVDMTPYPLEKKVFLIALDWITWCVPVFLLISGYLFLHPGRRITFLQMLTKYCKRILLALFLFGIPYACLEQIMAEGTFRPTMAGEAVLLVLQGRSWSHMWYLYLILFLYLITPALKLLLKKMPDSALYVILGVLLAGSSILPFVKKLFSLDELFTLPDGGIYLFYYLCGYLFAKYPGKENKREGAGKGASRKTRELVFWDAVFACVLLAAGMAASRIVWDDTVQMAYNYPFTVLLSLLLMWIFREREGKEKEKHRACWQSAGALCFGVYLIHPVFVNLYYKFLGLTPLNFPKEALVFGWIPRIFLSLPLFFLAVLVPAFLGAFVLRKIPVLRKYVL</sequence>
<feature type="transmembrane region" description="Helical" evidence="7">
    <location>
        <begin position="233"/>
        <end position="256"/>
    </location>
</feature>
<name>A0A9D1UAP6_9FIRM</name>
<comment type="subcellular location">
    <subcellularLocation>
        <location evidence="1">Cell membrane</location>
        <topology evidence="1">Multi-pass membrane protein</topology>
    </subcellularLocation>
</comment>
<dbReference type="GO" id="GO:0005886">
    <property type="term" value="C:plasma membrane"/>
    <property type="evidence" value="ECO:0007669"/>
    <property type="project" value="UniProtKB-SubCell"/>
</dbReference>
<feature type="transmembrane region" description="Helical" evidence="7">
    <location>
        <begin position="196"/>
        <end position="212"/>
    </location>
</feature>
<feature type="transmembrane region" description="Helical" evidence="7">
    <location>
        <begin position="92"/>
        <end position="111"/>
    </location>
</feature>
<evidence type="ECO:0000256" key="3">
    <source>
        <dbReference type="ARBA" id="ARBA00022475"/>
    </source>
</evidence>
<keyword evidence="6 7" id="KW-0472">Membrane</keyword>
<evidence type="ECO:0000256" key="6">
    <source>
        <dbReference type="ARBA" id="ARBA00023136"/>
    </source>
</evidence>
<dbReference type="GO" id="GO:0009246">
    <property type="term" value="P:enterobacterial common antigen biosynthetic process"/>
    <property type="evidence" value="ECO:0007669"/>
    <property type="project" value="TreeGrafter"/>
</dbReference>
<accession>A0A9D1UAP6</accession>
<evidence type="ECO:0000256" key="5">
    <source>
        <dbReference type="ARBA" id="ARBA00022989"/>
    </source>
</evidence>
<protein>
    <submittedName>
        <fullName evidence="9">Acyltransferase</fullName>
    </submittedName>
</protein>
<reference evidence="9" key="2">
    <citation type="submission" date="2021-04" db="EMBL/GenBank/DDBJ databases">
        <authorList>
            <person name="Gilroy R."/>
        </authorList>
    </citation>
    <scope>NUCLEOTIDE SEQUENCE</scope>
    <source>
        <strain evidence="9">CHK195-6426</strain>
    </source>
</reference>
<evidence type="ECO:0000256" key="2">
    <source>
        <dbReference type="ARBA" id="ARBA00007400"/>
    </source>
</evidence>
<dbReference type="Pfam" id="PF01757">
    <property type="entry name" value="Acyl_transf_3"/>
    <property type="match status" value="1"/>
</dbReference>
<gene>
    <name evidence="9" type="ORF">H9742_02085</name>
</gene>
<dbReference type="PANTHER" id="PTHR40074:SF2">
    <property type="entry name" value="O-ACETYLTRANSFERASE WECH"/>
    <property type="match status" value="1"/>
</dbReference>
<reference evidence="9" key="1">
    <citation type="journal article" date="2021" name="PeerJ">
        <title>Extensive microbial diversity within the chicken gut microbiome revealed by metagenomics and culture.</title>
        <authorList>
            <person name="Gilroy R."/>
            <person name="Ravi A."/>
            <person name="Getino M."/>
            <person name="Pursley I."/>
            <person name="Horton D.L."/>
            <person name="Alikhan N.F."/>
            <person name="Baker D."/>
            <person name="Gharbi K."/>
            <person name="Hall N."/>
            <person name="Watson M."/>
            <person name="Adriaenssens E.M."/>
            <person name="Foster-Nyarko E."/>
            <person name="Jarju S."/>
            <person name="Secka A."/>
            <person name="Antonio M."/>
            <person name="Oren A."/>
            <person name="Chaudhuri R.R."/>
            <person name="La Ragione R."/>
            <person name="Hildebrand F."/>
            <person name="Pallen M.J."/>
        </authorList>
    </citation>
    <scope>NUCLEOTIDE SEQUENCE</scope>
    <source>
        <strain evidence="9">CHK195-6426</strain>
    </source>
</reference>
<evidence type="ECO:0000256" key="4">
    <source>
        <dbReference type="ARBA" id="ARBA00022692"/>
    </source>
</evidence>
<evidence type="ECO:0000313" key="9">
    <source>
        <dbReference type="EMBL" id="HIW80308.1"/>
    </source>
</evidence>
<comment type="similarity">
    <text evidence="2">Belongs to the acyltransferase 3 family.</text>
</comment>
<feature type="transmembrane region" description="Helical" evidence="7">
    <location>
        <begin position="163"/>
        <end position="181"/>
    </location>
</feature>
<keyword evidence="9" id="KW-0012">Acyltransferase</keyword>
<proteinExistence type="inferred from homology"/>
<evidence type="ECO:0000313" key="10">
    <source>
        <dbReference type="Proteomes" id="UP000824265"/>
    </source>
</evidence>
<feature type="transmembrane region" description="Helical" evidence="7">
    <location>
        <begin position="12"/>
        <end position="29"/>
    </location>
</feature>
<keyword evidence="9" id="KW-0808">Transferase</keyword>
<dbReference type="PANTHER" id="PTHR40074">
    <property type="entry name" value="O-ACETYLTRANSFERASE WECH"/>
    <property type="match status" value="1"/>
</dbReference>
<evidence type="ECO:0000256" key="7">
    <source>
        <dbReference type="SAM" id="Phobius"/>
    </source>
</evidence>
<keyword evidence="4 7" id="KW-0812">Transmembrane</keyword>
<feature type="transmembrane region" description="Helical" evidence="7">
    <location>
        <begin position="49"/>
        <end position="72"/>
    </location>
</feature>
<keyword evidence="5 7" id="KW-1133">Transmembrane helix</keyword>
<dbReference type="InterPro" id="IPR002656">
    <property type="entry name" value="Acyl_transf_3_dom"/>
</dbReference>
<dbReference type="EMBL" id="DXGH01000010">
    <property type="protein sequence ID" value="HIW80308.1"/>
    <property type="molecule type" value="Genomic_DNA"/>
</dbReference>
<dbReference type="AlphaFoldDB" id="A0A9D1UAP6"/>
<evidence type="ECO:0000259" key="8">
    <source>
        <dbReference type="Pfam" id="PF01757"/>
    </source>
</evidence>
<evidence type="ECO:0000256" key="1">
    <source>
        <dbReference type="ARBA" id="ARBA00004651"/>
    </source>
</evidence>
<organism evidence="9 10">
    <name type="scientific">Candidatus Acetatifactor stercoripullorum</name>
    <dbReference type="NCBI Taxonomy" id="2838414"/>
    <lineage>
        <taxon>Bacteria</taxon>
        <taxon>Bacillati</taxon>
        <taxon>Bacillota</taxon>
        <taxon>Clostridia</taxon>
        <taxon>Lachnospirales</taxon>
        <taxon>Lachnospiraceae</taxon>
        <taxon>Acetatifactor</taxon>
    </lineage>
</organism>